<evidence type="ECO:0000256" key="5">
    <source>
        <dbReference type="ARBA" id="ARBA00022723"/>
    </source>
</evidence>
<evidence type="ECO:0000256" key="6">
    <source>
        <dbReference type="ARBA" id="ARBA00022759"/>
    </source>
</evidence>
<dbReference type="InterPro" id="IPR020549">
    <property type="entry name" value="YbeY_CS"/>
</dbReference>
<keyword evidence="3 9" id="KW-0698">rRNA processing</keyword>
<feature type="binding site" evidence="9">
    <location>
        <position position="130"/>
    </location>
    <ligand>
        <name>Zn(2+)</name>
        <dbReference type="ChEBI" id="CHEBI:29105"/>
        <note>catalytic</note>
    </ligand>
</feature>
<keyword evidence="8 9" id="KW-0862">Zinc</keyword>
<dbReference type="Pfam" id="PF02130">
    <property type="entry name" value="YbeY"/>
    <property type="match status" value="1"/>
</dbReference>
<organism evidence="10 11">
    <name type="scientific">Eubacterium segne</name>
    <dbReference type="NCBI Taxonomy" id="2763045"/>
    <lineage>
        <taxon>Bacteria</taxon>
        <taxon>Bacillati</taxon>
        <taxon>Bacillota</taxon>
        <taxon>Clostridia</taxon>
        <taxon>Eubacteriales</taxon>
        <taxon>Eubacteriaceae</taxon>
        <taxon>Eubacterium</taxon>
    </lineage>
</organism>
<evidence type="ECO:0000313" key="10">
    <source>
        <dbReference type="EMBL" id="MBC5668007.1"/>
    </source>
</evidence>
<keyword evidence="11" id="KW-1185">Reference proteome</keyword>
<dbReference type="SUPFAM" id="SSF55486">
    <property type="entry name" value="Metalloproteases ('zincins'), catalytic domain"/>
    <property type="match status" value="1"/>
</dbReference>
<comment type="cofactor">
    <cofactor evidence="9">
        <name>Zn(2+)</name>
        <dbReference type="ChEBI" id="CHEBI:29105"/>
    </cofactor>
    <text evidence="9">Binds 1 zinc ion.</text>
</comment>
<evidence type="ECO:0000256" key="3">
    <source>
        <dbReference type="ARBA" id="ARBA00022552"/>
    </source>
</evidence>
<name>A0ABR7F4A1_9FIRM</name>
<evidence type="ECO:0000313" key="11">
    <source>
        <dbReference type="Proteomes" id="UP000597877"/>
    </source>
</evidence>
<comment type="caution">
    <text evidence="10">The sequence shown here is derived from an EMBL/GenBank/DDBJ whole genome shotgun (WGS) entry which is preliminary data.</text>
</comment>
<dbReference type="PANTHER" id="PTHR46986:SF1">
    <property type="entry name" value="ENDORIBONUCLEASE YBEY, CHLOROPLASTIC"/>
    <property type="match status" value="1"/>
</dbReference>
<dbReference type="HAMAP" id="MF_00009">
    <property type="entry name" value="Endoribonucl_YbeY"/>
    <property type="match status" value="1"/>
</dbReference>
<evidence type="ECO:0000256" key="7">
    <source>
        <dbReference type="ARBA" id="ARBA00022801"/>
    </source>
</evidence>
<feature type="binding site" evidence="9">
    <location>
        <position position="140"/>
    </location>
    <ligand>
        <name>Zn(2+)</name>
        <dbReference type="ChEBI" id="CHEBI:29105"/>
        <note>catalytic</note>
    </ligand>
</feature>
<evidence type="ECO:0000256" key="4">
    <source>
        <dbReference type="ARBA" id="ARBA00022722"/>
    </source>
</evidence>
<dbReference type="EC" id="3.1.-.-" evidence="9"/>
<dbReference type="Gene3D" id="3.40.390.30">
    <property type="entry name" value="Metalloproteases ('zincins'), catalytic domain"/>
    <property type="match status" value="1"/>
</dbReference>
<gene>
    <name evidence="9 10" type="primary">ybeY</name>
    <name evidence="10" type="ORF">H8S00_08440</name>
</gene>
<keyword evidence="5 9" id="KW-0479">Metal-binding</keyword>
<keyword evidence="6 9" id="KW-0255">Endonuclease</keyword>
<accession>A0ABR7F4A1</accession>
<evidence type="ECO:0000256" key="2">
    <source>
        <dbReference type="ARBA" id="ARBA00022517"/>
    </source>
</evidence>
<keyword evidence="4 9" id="KW-0540">Nuclease</keyword>
<proteinExistence type="inferred from homology"/>
<dbReference type="Proteomes" id="UP000597877">
    <property type="component" value="Unassembled WGS sequence"/>
</dbReference>
<evidence type="ECO:0000256" key="8">
    <source>
        <dbReference type="ARBA" id="ARBA00022833"/>
    </source>
</evidence>
<protein>
    <recommendedName>
        <fullName evidence="9">Endoribonuclease YbeY</fullName>
        <ecNumber evidence="9">3.1.-.-</ecNumber>
    </recommendedName>
</protein>
<dbReference type="EMBL" id="JACOOZ010000005">
    <property type="protein sequence ID" value="MBC5668007.1"/>
    <property type="molecule type" value="Genomic_DNA"/>
</dbReference>
<dbReference type="PROSITE" id="PS01306">
    <property type="entry name" value="UPF0054"/>
    <property type="match status" value="1"/>
</dbReference>
<feature type="binding site" evidence="9">
    <location>
        <position position="134"/>
    </location>
    <ligand>
        <name>Zn(2+)</name>
        <dbReference type="ChEBI" id="CHEBI:29105"/>
        <note>catalytic</note>
    </ligand>
</feature>
<comment type="similarity">
    <text evidence="1 9">Belongs to the endoribonuclease YbeY family.</text>
</comment>
<dbReference type="InterPro" id="IPR002036">
    <property type="entry name" value="YbeY"/>
</dbReference>
<evidence type="ECO:0000256" key="1">
    <source>
        <dbReference type="ARBA" id="ARBA00010875"/>
    </source>
</evidence>
<reference evidence="10 11" key="1">
    <citation type="submission" date="2020-08" db="EMBL/GenBank/DDBJ databases">
        <title>Genome public.</title>
        <authorList>
            <person name="Liu C."/>
            <person name="Sun Q."/>
        </authorList>
    </citation>
    <scope>NUCLEOTIDE SEQUENCE [LARGE SCALE GENOMIC DNA]</scope>
    <source>
        <strain evidence="10 11">BX4</strain>
    </source>
</reference>
<evidence type="ECO:0000256" key="9">
    <source>
        <dbReference type="HAMAP-Rule" id="MF_00009"/>
    </source>
</evidence>
<dbReference type="NCBIfam" id="TIGR00043">
    <property type="entry name" value="rRNA maturation RNase YbeY"/>
    <property type="match status" value="1"/>
</dbReference>
<sequence length="166" mass="19282">MSVFIENEYGKNIDIDYNTIIKKVVEEAIDFVKCPFECEVNVTIVDNDSIKEINKAQRDIDKETDVLSFPLIDYDSPADFTNVEDDINYFNPDSGELMLGDIVISYDRVISQAYEYNHSKVREIAFLTAHSMLHLFGYDHIKEDEREDMENKQNIILNNLGITREI</sequence>
<dbReference type="PANTHER" id="PTHR46986">
    <property type="entry name" value="ENDORIBONUCLEASE YBEY, CHLOROPLASTIC"/>
    <property type="match status" value="1"/>
</dbReference>
<keyword evidence="2 9" id="KW-0690">Ribosome biogenesis</keyword>
<keyword evidence="7 9" id="KW-0378">Hydrolase</keyword>
<comment type="subcellular location">
    <subcellularLocation>
        <location evidence="9">Cytoplasm</location>
    </subcellularLocation>
</comment>
<comment type="function">
    <text evidence="9">Single strand-specific metallo-endoribonuclease involved in late-stage 70S ribosome quality control and in maturation of the 3' terminus of the 16S rRNA.</text>
</comment>
<keyword evidence="9" id="KW-0963">Cytoplasm</keyword>
<dbReference type="InterPro" id="IPR023091">
    <property type="entry name" value="MetalPrtase_cat_dom_sf_prd"/>
</dbReference>
<dbReference type="RefSeq" id="WP_021953082.1">
    <property type="nucleotide sequence ID" value="NZ_JACOOZ010000005.1"/>
</dbReference>